<dbReference type="RefSeq" id="XP_025423906.1">
    <property type="nucleotide sequence ID" value="XM_025568121.1"/>
</dbReference>
<evidence type="ECO:0000256" key="4">
    <source>
        <dbReference type="ARBA" id="ARBA00045182"/>
    </source>
</evidence>
<dbReference type="Pfam" id="PF24161">
    <property type="entry name" value="CCDC39"/>
    <property type="match status" value="1"/>
</dbReference>
<dbReference type="Proteomes" id="UP000694846">
    <property type="component" value="Unplaced"/>
</dbReference>
<feature type="coiled-coil region" evidence="5">
    <location>
        <begin position="23"/>
        <end position="50"/>
    </location>
</feature>
<dbReference type="GO" id="GO:0005576">
    <property type="term" value="C:extracellular region"/>
    <property type="evidence" value="ECO:0007669"/>
    <property type="project" value="GOC"/>
</dbReference>
<comment type="function">
    <text evidence="4">Required for assembly of dynein regulatory complex (DRC) and inner dynein arm (IDA) complexes, which are responsible for ciliary beat regulation, thereby playing a central role in motility in cilia and flagella. Probably acts together with CCDC40 to form a molecular ruler that determines the 96 nanometer (nm) repeat length and arrangements of components in cilia and flagella. Not required for outer dynein arm complexes assembly.</text>
</comment>
<evidence type="ECO:0000256" key="3">
    <source>
        <dbReference type="ARBA" id="ARBA00023054"/>
    </source>
</evidence>
<dbReference type="OrthoDB" id="420518at2759"/>
<dbReference type="GeneID" id="112693175"/>
<evidence type="ECO:0000313" key="7">
    <source>
        <dbReference type="RefSeq" id="XP_025423906.1"/>
    </source>
</evidence>
<evidence type="ECO:0000313" key="6">
    <source>
        <dbReference type="Proteomes" id="UP000694846"/>
    </source>
</evidence>
<keyword evidence="6" id="KW-1185">Reference proteome</keyword>
<dbReference type="InterPro" id="IPR033290">
    <property type="entry name" value="CCDC39"/>
</dbReference>
<comment type="similarity">
    <text evidence="1">Belongs to the CCDC39 family.</text>
</comment>
<dbReference type="AlphaFoldDB" id="A0A8B8GMT5"/>
<feature type="coiled-coil region" evidence="5">
    <location>
        <begin position="93"/>
        <end position="141"/>
    </location>
</feature>
<feature type="coiled-coil region" evidence="5">
    <location>
        <begin position="497"/>
        <end position="559"/>
    </location>
</feature>
<dbReference type="PANTHER" id="PTHR18962:SF0">
    <property type="entry name" value="COILED-COIL DOMAIN-CONTAINING PROTEIN 39"/>
    <property type="match status" value="1"/>
</dbReference>
<name>A0A8B8GMT5_9HEMI</name>
<dbReference type="GO" id="GO:0036159">
    <property type="term" value="P:inner dynein arm assembly"/>
    <property type="evidence" value="ECO:0007669"/>
    <property type="project" value="InterPro"/>
</dbReference>
<accession>A0A8B8GMT5</accession>
<dbReference type="GO" id="GO:0005930">
    <property type="term" value="C:axoneme"/>
    <property type="evidence" value="ECO:0007669"/>
    <property type="project" value="InterPro"/>
</dbReference>
<feature type="coiled-coil region" evidence="5">
    <location>
        <begin position="756"/>
        <end position="818"/>
    </location>
</feature>
<dbReference type="PANTHER" id="PTHR18962">
    <property type="entry name" value="COILED-COIL DOMAIN-CONTAINING PROTEIN 39"/>
    <property type="match status" value="1"/>
</dbReference>
<proteinExistence type="inferred from homology"/>
<evidence type="ECO:0000256" key="2">
    <source>
        <dbReference type="ARBA" id="ARBA00016725"/>
    </source>
</evidence>
<feature type="coiled-coil region" evidence="5">
    <location>
        <begin position="613"/>
        <end position="647"/>
    </location>
</feature>
<feature type="coiled-coil region" evidence="5">
    <location>
        <begin position="694"/>
        <end position="721"/>
    </location>
</feature>
<feature type="coiled-coil region" evidence="5">
    <location>
        <begin position="184"/>
        <end position="379"/>
    </location>
</feature>
<gene>
    <name evidence="7" type="primary">LOC112693175</name>
</gene>
<protein>
    <recommendedName>
        <fullName evidence="2">Coiled-coil domain-containing protein 39</fullName>
    </recommendedName>
</protein>
<reference evidence="7" key="1">
    <citation type="submission" date="2025-08" db="UniProtKB">
        <authorList>
            <consortium name="RefSeq"/>
        </authorList>
    </citation>
    <scope>IDENTIFICATION</scope>
    <source>
        <tissue evidence="7">Whole body</tissue>
    </source>
</reference>
<keyword evidence="3 5" id="KW-0175">Coiled coil</keyword>
<sequence>MADRENKIIDVMKQLGFDHGFHIPVANEENKLLEKEVEEMLKKKAELLMLDDSLDYDIREGKNIITNLYNQEAQNQNLIVTYRQQYETESHMLQLEQNNNEKIKQEKKEAEKQLNEMIQMLSKLESEMTKTEELIIKKRETIEWGEETLLAWNNDLAKRDMDVNLLEAYHLEDDDRFKELDLRRQQLQREVIEREATVEKEVNELLQVERELEQTAKLNRQAQQERNHLLEQWENSVNFCTSNQKYTQNIVEEINKIREAAREIYNKKKENEQKYQDYKEDNEELEYEITKIKKTNDELRRLILAKQSENENLQSEVLTAQKSLNVICNKLSNERTKRKHMQNELVKLKTQIQNKEGDIEKIKNNISELKNSSMTKEERICELNKIAENQQVKSEQLLIEKNKVINMTNSVKYEIKQLQSKIDLLTNNLDQSRTKQSVLSKEEFKLKQLIMDKKEVLYNLSFQLETLRINCAKIKGSVNLEEMHDFQEKLKTRKEELYRIEENQRQLVNQLKSVERETKRITKDIEKNTMELKTTQNRVEELFIRNAGDEKEIQSLKEKNHRYHMEEMMMKLRMEQIKKLTENECKKVYTIAQQRDEITWGINKRKAELASFYEQMKAEKKILLEEMSSAKRNLDALVQHIEQRRNKYQILLTSVGMTDDDKDDCEYDDDQSFFTISEHRIRVLQEKLELQDIGDTLDESVQNLESEIRAMENTLHVMSASNSCYKANLSSVNPASDEYKEKIVLEETIEELNGLWLQKKKTVENTKNKIKDLEDQYKTKNEELESLINLRDIYKCDLERVLKEADEQTNKFNRVNSRIQFEMKKIDKKCDPDKRNTLELIKRDIVVRMLKKMNKCVLEQMSEMSVRHIGVEPTVKQYLSEKGLELPTVSGLMLNKIKSSCGSSAMSLISSNSSIKSNSDEDRKSLYSVINLEPSPRGYLRKSDASIANKT</sequence>
<dbReference type="GO" id="GO:0060287">
    <property type="term" value="P:epithelial cilium movement involved in determination of left/right asymmetry"/>
    <property type="evidence" value="ECO:0007669"/>
    <property type="project" value="TreeGrafter"/>
</dbReference>
<evidence type="ECO:0000256" key="5">
    <source>
        <dbReference type="SAM" id="Coils"/>
    </source>
</evidence>
<dbReference type="GO" id="GO:0060285">
    <property type="term" value="P:cilium-dependent cell motility"/>
    <property type="evidence" value="ECO:0007669"/>
    <property type="project" value="TreeGrafter"/>
</dbReference>
<evidence type="ECO:0000256" key="1">
    <source>
        <dbReference type="ARBA" id="ARBA00005805"/>
    </source>
</evidence>
<organism evidence="6 7">
    <name type="scientific">Sipha flava</name>
    <name type="common">yellow sugarcane aphid</name>
    <dbReference type="NCBI Taxonomy" id="143950"/>
    <lineage>
        <taxon>Eukaryota</taxon>
        <taxon>Metazoa</taxon>
        <taxon>Ecdysozoa</taxon>
        <taxon>Arthropoda</taxon>
        <taxon>Hexapoda</taxon>
        <taxon>Insecta</taxon>
        <taxon>Pterygota</taxon>
        <taxon>Neoptera</taxon>
        <taxon>Paraneoptera</taxon>
        <taxon>Hemiptera</taxon>
        <taxon>Sternorrhyncha</taxon>
        <taxon>Aphidomorpha</taxon>
        <taxon>Aphidoidea</taxon>
        <taxon>Aphididae</taxon>
        <taxon>Sipha</taxon>
    </lineage>
</organism>